<dbReference type="AlphaFoldDB" id="A0A1M7SMC6"/>
<proteinExistence type="predicted"/>
<protein>
    <submittedName>
        <fullName evidence="1">Uncharacterized protein</fullName>
    </submittedName>
</protein>
<organism evidence="1 2">
    <name type="scientific">Butyrivibrio hungatei DSM 14810</name>
    <dbReference type="NCBI Taxonomy" id="1121132"/>
    <lineage>
        <taxon>Bacteria</taxon>
        <taxon>Bacillati</taxon>
        <taxon>Bacillota</taxon>
        <taxon>Clostridia</taxon>
        <taxon>Lachnospirales</taxon>
        <taxon>Lachnospiraceae</taxon>
        <taxon>Butyrivibrio</taxon>
    </lineage>
</organism>
<dbReference type="Proteomes" id="UP000184097">
    <property type="component" value="Unassembled WGS sequence"/>
</dbReference>
<sequence length="58" mass="6622">MILNIPELVDRQNEIIKEQADIIDSLFLLLLQHVPASELDNLDNVKHVALLKEDISCQ</sequence>
<name>A0A1M7SMC6_9FIRM</name>
<evidence type="ECO:0000313" key="2">
    <source>
        <dbReference type="Proteomes" id="UP000184097"/>
    </source>
</evidence>
<gene>
    <name evidence="1" type="ORF">SAMN02745247_02076</name>
</gene>
<reference evidence="1 2" key="1">
    <citation type="submission" date="2016-12" db="EMBL/GenBank/DDBJ databases">
        <authorList>
            <person name="Song W.-J."/>
            <person name="Kurnit D.M."/>
        </authorList>
    </citation>
    <scope>NUCLEOTIDE SEQUENCE [LARGE SCALE GENOMIC DNA]</scope>
    <source>
        <strain evidence="1 2">DSM 14810</strain>
    </source>
</reference>
<evidence type="ECO:0000313" key="1">
    <source>
        <dbReference type="EMBL" id="SHN59613.1"/>
    </source>
</evidence>
<dbReference type="EMBL" id="FRDH01000008">
    <property type="protein sequence ID" value="SHN59613.1"/>
    <property type="molecule type" value="Genomic_DNA"/>
</dbReference>
<accession>A0A1M7SMC6</accession>